<dbReference type="Gene3D" id="1.10.357.150">
    <property type="match status" value="1"/>
</dbReference>
<organism evidence="5 6">
    <name type="scientific">Rhamnusium bicolor</name>
    <dbReference type="NCBI Taxonomy" id="1586634"/>
    <lineage>
        <taxon>Eukaryota</taxon>
        <taxon>Metazoa</taxon>
        <taxon>Ecdysozoa</taxon>
        <taxon>Arthropoda</taxon>
        <taxon>Hexapoda</taxon>
        <taxon>Insecta</taxon>
        <taxon>Pterygota</taxon>
        <taxon>Neoptera</taxon>
        <taxon>Endopterygota</taxon>
        <taxon>Coleoptera</taxon>
        <taxon>Polyphaga</taxon>
        <taxon>Cucujiformia</taxon>
        <taxon>Chrysomeloidea</taxon>
        <taxon>Cerambycidae</taxon>
        <taxon>Lepturinae</taxon>
        <taxon>Rhagiini</taxon>
        <taxon>Rhamnusium</taxon>
    </lineage>
</organism>
<feature type="coiled-coil region" evidence="1">
    <location>
        <begin position="16"/>
        <end position="82"/>
    </location>
</feature>
<dbReference type="Pfam" id="PF20666">
    <property type="entry name" value="ZW10_C"/>
    <property type="match status" value="1"/>
</dbReference>
<evidence type="ECO:0000313" key="5">
    <source>
        <dbReference type="EMBL" id="KAJ8927494.1"/>
    </source>
</evidence>
<dbReference type="PANTHER" id="PTHR12205">
    <property type="entry name" value="CENTROMERE/KINETOCHORE PROTEIN ZW10"/>
    <property type="match status" value="1"/>
</dbReference>
<dbReference type="Proteomes" id="UP001162156">
    <property type="component" value="Unassembled WGS sequence"/>
</dbReference>
<evidence type="ECO:0000256" key="1">
    <source>
        <dbReference type="SAM" id="Coils"/>
    </source>
</evidence>
<protein>
    <recommendedName>
        <fullName evidence="7">Centromere/kinetochore protein zw10 homolog</fullName>
    </recommendedName>
</protein>
<accession>A0AAV8WLX1</accession>
<dbReference type="Pfam" id="PF20665">
    <property type="entry name" value="Zw10_middle"/>
    <property type="match status" value="1"/>
</dbReference>
<dbReference type="GO" id="GO:1990423">
    <property type="term" value="C:RZZ complex"/>
    <property type="evidence" value="ECO:0007669"/>
    <property type="project" value="TreeGrafter"/>
</dbReference>
<evidence type="ECO:0000259" key="2">
    <source>
        <dbReference type="Pfam" id="PF20665"/>
    </source>
</evidence>
<keyword evidence="6" id="KW-1185">Reference proteome</keyword>
<feature type="domain" description="Centromere/kinetochore protein zw10 middle" evidence="2">
    <location>
        <begin position="155"/>
        <end position="350"/>
    </location>
</feature>
<proteinExistence type="predicted"/>
<dbReference type="AlphaFoldDB" id="A0AAV8WLX1"/>
<reference evidence="5" key="1">
    <citation type="journal article" date="2023" name="Insect Mol. Biol.">
        <title>Genome sequencing provides insights into the evolution of gene families encoding plant cell wall-degrading enzymes in longhorned beetles.</title>
        <authorList>
            <person name="Shin N.R."/>
            <person name="Okamura Y."/>
            <person name="Kirsch R."/>
            <person name="Pauchet Y."/>
        </authorList>
    </citation>
    <scope>NUCLEOTIDE SEQUENCE</scope>
    <source>
        <strain evidence="5">RBIC_L_NR</strain>
    </source>
</reference>
<dbReference type="PANTHER" id="PTHR12205:SF0">
    <property type="entry name" value="CENTROMERE_KINETOCHORE PROTEIN ZW10 HOMOLOG"/>
    <property type="match status" value="1"/>
</dbReference>
<dbReference type="EMBL" id="JANEYF010005628">
    <property type="protein sequence ID" value="KAJ8927494.1"/>
    <property type="molecule type" value="Genomic_DNA"/>
</dbReference>
<evidence type="ECO:0000259" key="4">
    <source>
        <dbReference type="Pfam" id="PF22766"/>
    </source>
</evidence>
<feature type="domain" description="Centromere/kinetochore protein zw10 C-terminal" evidence="3">
    <location>
        <begin position="377"/>
        <end position="503"/>
    </location>
</feature>
<dbReference type="GO" id="GO:0007094">
    <property type="term" value="P:mitotic spindle assembly checkpoint signaling"/>
    <property type="evidence" value="ECO:0007669"/>
    <property type="project" value="TreeGrafter"/>
</dbReference>
<dbReference type="GO" id="GO:0006888">
    <property type="term" value="P:endoplasmic reticulum to Golgi vesicle-mediated transport"/>
    <property type="evidence" value="ECO:0007669"/>
    <property type="project" value="TreeGrafter"/>
</dbReference>
<evidence type="ECO:0000313" key="6">
    <source>
        <dbReference type="Proteomes" id="UP001162156"/>
    </source>
</evidence>
<sequence length="672" mass="77348">MNFLAEVLSSAEKVELDEINKKVPELKLTIENFKSEVVRYIENVYVKYSGRPKQNRLLLTRAREIEDEINTLKKNAEYATKKELLTSSLELEKHIASLESIKFALHTWCLICVPGDEYLDIIDELKITIDTKKNMLLNELKNVFTDNIVLIENEGQQSVTVKIKKENSDLEQALLALYYKNAVVYPLHSFAKTMWNNIFIPIVDYIVKIDIGEDDKYYVMKINTVDATKKSGYLKVFSDLKTVLGFLNEYFNFKVNEELTALGYIGIDIRDNLSELIIKHCLQDTIPSTAEELQKYKVVIQDTQLLENILKNCKIFTEDTISIFDYANNVDILFINKKCHEYLVTSQTIMKKDLHDMVEVGSPYNPDNSLECKVDEFLQCSVSKSAIELLQFTEKVIQQAVAASDVCAGRLFCTVQNIFRKYSNFVPEYHKKLLQTIPQQVALFHNNCFYISYKLNKWNQMYSSKLSPVLNTENCGFGDEIFQLQKVASEIFTNYVEGQIKQVNEIMKEAGLHGATLEELEPITEKCIRQGLRQQELLRTVWHKVLSYPIYNKTLGVILNSMCMNIVNSVVKFEDISSNTAEQLVEVIKIILNRGPKLFTDPKEISLYVSSWYKLNELNFVLGASLLDINDRWADGKGPLAIQFKPSELKQLIRALFQNTDRRAALLSKIQE</sequence>
<gene>
    <name evidence="5" type="ORF">NQ314_020043</name>
</gene>
<name>A0AAV8WLX1_9CUCU</name>
<dbReference type="InterPro" id="IPR048343">
    <property type="entry name" value="ZW10_C"/>
</dbReference>
<dbReference type="Pfam" id="PF22766">
    <property type="entry name" value="ZW10_C2"/>
    <property type="match status" value="1"/>
</dbReference>
<evidence type="ECO:0000259" key="3">
    <source>
        <dbReference type="Pfam" id="PF20666"/>
    </source>
</evidence>
<comment type="caution">
    <text evidence="5">The sequence shown here is derived from an EMBL/GenBank/DDBJ whole genome shotgun (WGS) entry which is preliminary data.</text>
</comment>
<dbReference type="GO" id="GO:0005737">
    <property type="term" value="C:cytoplasm"/>
    <property type="evidence" value="ECO:0007669"/>
    <property type="project" value="GOC"/>
</dbReference>
<dbReference type="InterPro" id="IPR048344">
    <property type="entry name" value="Zw10_middle"/>
</dbReference>
<dbReference type="InterPro" id="IPR055148">
    <property type="entry name" value="ZW10_C_2"/>
</dbReference>
<keyword evidence="1" id="KW-0175">Coiled coil</keyword>
<feature type="domain" description="ZW10 C-terminal helical" evidence="4">
    <location>
        <begin position="526"/>
        <end position="670"/>
    </location>
</feature>
<dbReference type="InterPro" id="IPR046362">
    <property type="entry name" value="Zw10/DSL1_C_sf"/>
</dbReference>
<evidence type="ECO:0008006" key="7">
    <source>
        <dbReference type="Google" id="ProtNLM"/>
    </source>
</evidence>